<dbReference type="PANTHER" id="PTHR12203">
    <property type="entry name" value="KDEL LYS-ASP-GLU-LEU CONTAINING - RELATED"/>
    <property type="match status" value="1"/>
</dbReference>
<evidence type="ECO:0000313" key="3">
    <source>
        <dbReference type="Proteomes" id="UP000247233"/>
    </source>
</evidence>
<dbReference type="InterPro" id="IPR051091">
    <property type="entry name" value="O-Glucosyltr/Glycosyltrsf_90"/>
</dbReference>
<dbReference type="InterPro" id="IPR006598">
    <property type="entry name" value="CAP10"/>
</dbReference>
<dbReference type="SMART" id="SM00672">
    <property type="entry name" value="CAP10"/>
    <property type="match status" value="1"/>
</dbReference>
<gene>
    <name evidence="2" type="ORF">BO70DRAFT_377563</name>
</gene>
<reference evidence="2 3" key="1">
    <citation type="submission" date="2016-12" db="EMBL/GenBank/DDBJ databases">
        <title>The genomes of Aspergillus section Nigri reveals drivers in fungal speciation.</title>
        <authorList>
            <consortium name="DOE Joint Genome Institute"/>
            <person name="Vesth T.C."/>
            <person name="Nybo J."/>
            <person name="Theobald S."/>
            <person name="Brandl J."/>
            <person name="Frisvad J.C."/>
            <person name="Nielsen K.F."/>
            <person name="Lyhne E.K."/>
            <person name="Kogle M.E."/>
            <person name="Kuo A."/>
            <person name="Riley R."/>
            <person name="Clum A."/>
            <person name="Nolan M."/>
            <person name="Lipzen A."/>
            <person name="Salamov A."/>
            <person name="Henrissat B."/>
            <person name="Wiebenga A."/>
            <person name="De Vries R.P."/>
            <person name="Grigoriev I.V."/>
            <person name="Mortensen U.H."/>
            <person name="Andersen M.R."/>
            <person name="Baker S.E."/>
        </authorList>
    </citation>
    <scope>NUCLEOTIDE SEQUENCE [LARGE SCALE GENOMIC DNA]</scope>
    <source>
        <strain evidence="2 3">CBS 117.55</strain>
    </source>
</reference>
<dbReference type="RefSeq" id="XP_025402321.1">
    <property type="nucleotide sequence ID" value="XM_025545201.1"/>
</dbReference>
<sequence length="427" mass="48111">MPLQIPSSLRFLAVGAALSLLLTTFLVFYAHSSSNDVAKYALKTASQNPDCLSSSSNTTDSDWEFISSRDADNLGLSETQCRRAFPKLFYELDKSVASRKDKPITLKELESSPVEDGMVRGVIDRGELYILDFAPQPHTFTRAKSTLHALHRSLTSDPSRHTLPTISFLLTTDDLPPSTSSSSSITTPPIWSYTKQDHHTHVWLIPPFTHWTWPEVDIPPYRTVRHQITTLESALPFEHKTKQLLWRGAIAPNPPVRNALLAAARGQSWSSIHPLDWASPASLQATRLPISEHCRYQFLAHTEGRSFSGRGAYLLNCRSVLISHPLVWRELHHAALVKTGPEMNYVEVKGDWSDLGDKMRFLLGNEEVAEGIAARAVRVFRERYLTPAAEACYWRELVRGWARVGRFEGVGEGRERGVPFEEWVLMN</sequence>
<keyword evidence="3" id="KW-1185">Reference proteome</keyword>
<comment type="caution">
    <text evidence="2">The sequence shown here is derived from an EMBL/GenBank/DDBJ whole genome shotgun (WGS) entry which is preliminary data.</text>
</comment>
<dbReference type="VEuPathDB" id="FungiDB:BO70DRAFT_377563"/>
<organism evidence="2 3">
    <name type="scientific">Aspergillus heteromorphus CBS 117.55</name>
    <dbReference type="NCBI Taxonomy" id="1448321"/>
    <lineage>
        <taxon>Eukaryota</taxon>
        <taxon>Fungi</taxon>
        <taxon>Dikarya</taxon>
        <taxon>Ascomycota</taxon>
        <taxon>Pezizomycotina</taxon>
        <taxon>Eurotiomycetes</taxon>
        <taxon>Eurotiomycetidae</taxon>
        <taxon>Eurotiales</taxon>
        <taxon>Aspergillaceae</taxon>
        <taxon>Aspergillus</taxon>
        <taxon>Aspergillus subgen. Circumdati</taxon>
    </lineage>
</organism>
<dbReference type="Proteomes" id="UP000247233">
    <property type="component" value="Unassembled WGS sequence"/>
</dbReference>
<dbReference type="PANTHER" id="PTHR12203:SF112">
    <property type="entry name" value="DUF821 DOMAIN PROTEIN (AFU_ORTHOLOGUE AFUA_2G14740)"/>
    <property type="match status" value="1"/>
</dbReference>
<accession>A0A317WRQ5</accession>
<name>A0A317WRQ5_9EURO</name>
<evidence type="ECO:0000259" key="1">
    <source>
        <dbReference type="SMART" id="SM00672"/>
    </source>
</evidence>
<feature type="domain" description="Glycosyl transferase CAP10" evidence="1">
    <location>
        <begin position="162"/>
        <end position="408"/>
    </location>
</feature>
<dbReference type="GeneID" id="37067438"/>
<dbReference type="AlphaFoldDB" id="A0A317WRQ5"/>
<dbReference type="Pfam" id="PF05686">
    <property type="entry name" value="Glyco_transf_90"/>
    <property type="match status" value="1"/>
</dbReference>
<dbReference type="EMBL" id="MSFL01000004">
    <property type="protein sequence ID" value="PWY89134.1"/>
    <property type="molecule type" value="Genomic_DNA"/>
</dbReference>
<evidence type="ECO:0000313" key="2">
    <source>
        <dbReference type="EMBL" id="PWY89134.1"/>
    </source>
</evidence>
<protein>
    <recommendedName>
        <fullName evidence="1">Glycosyl transferase CAP10 domain-containing protein</fullName>
    </recommendedName>
</protein>
<dbReference type="OrthoDB" id="202415at2759"/>
<proteinExistence type="predicted"/>